<evidence type="ECO:0000256" key="6">
    <source>
        <dbReference type="ARBA" id="ARBA00023229"/>
    </source>
</evidence>
<dbReference type="Pfam" id="PF00348">
    <property type="entry name" value="polyprenyl_synt"/>
    <property type="match status" value="1"/>
</dbReference>
<dbReference type="GO" id="GO:0006744">
    <property type="term" value="P:ubiquinone biosynthetic process"/>
    <property type="evidence" value="ECO:0007669"/>
    <property type="project" value="TreeGrafter"/>
</dbReference>
<evidence type="ECO:0000256" key="4">
    <source>
        <dbReference type="ARBA" id="ARBA00022723"/>
    </source>
</evidence>
<sequence length="342" mass="38039">MQTKREFSTSTKDDPDSSYLIVDPYKLVALEMEGLGDGIKMILTAQEPLLQAMSYYFFDGKGKTFRPLVAFLMSKACNISTNIGDSVLEKQRIVARVAEMFHTASLIHDDVIDDSDTRRGRSSLNATYGQKKSILVGDYILSQASIALSSTGSSEVVSIMSSVLGDIVIGEFIQQFSEENERFPQYLKKTYMKTASLIAKTCKAVAIFGKCNEEMTEQAYQYGKNLGIAFQLVDDLLDFISSDNVMGKPTAVDLKLGLATAPVLFAAQEYPELNAMIIRRFSQEGDVEQARYFVAKSDGIQQTKLLALNHSNEAIRNLQDFVKSDAQRALIHLAKILLERKK</sequence>
<name>A0AAV2GYW7_LYMST</name>
<dbReference type="GO" id="GO:1990234">
    <property type="term" value="C:transferase complex"/>
    <property type="evidence" value="ECO:0007669"/>
    <property type="project" value="TreeGrafter"/>
</dbReference>
<dbReference type="GO" id="GO:0008299">
    <property type="term" value="P:isoprenoid biosynthetic process"/>
    <property type="evidence" value="ECO:0007669"/>
    <property type="project" value="UniProtKB-KW"/>
</dbReference>
<proteinExistence type="inferred from homology"/>
<evidence type="ECO:0000256" key="7">
    <source>
        <dbReference type="RuleBase" id="RU004466"/>
    </source>
</evidence>
<keyword evidence="3 7" id="KW-0808">Transferase</keyword>
<gene>
    <name evidence="8" type="ORF">GSLYS_00000797001</name>
</gene>
<dbReference type="AlphaFoldDB" id="A0AAV2GYW7"/>
<dbReference type="InterPro" id="IPR000092">
    <property type="entry name" value="Polyprenyl_synt"/>
</dbReference>
<dbReference type="SFLD" id="SFLDS00005">
    <property type="entry name" value="Isoprenoid_Synthase_Type_I"/>
    <property type="match status" value="1"/>
</dbReference>
<dbReference type="PANTHER" id="PTHR12001">
    <property type="entry name" value="GERANYLGERANYL PYROPHOSPHATE SYNTHASE"/>
    <property type="match status" value="1"/>
</dbReference>
<evidence type="ECO:0000313" key="9">
    <source>
        <dbReference type="Proteomes" id="UP001497497"/>
    </source>
</evidence>
<dbReference type="PROSITE" id="PS00723">
    <property type="entry name" value="POLYPRENYL_SYNTHASE_1"/>
    <property type="match status" value="1"/>
</dbReference>
<evidence type="ECO:0000256" key="1">
    <source>
        <dbReference type="ARBA" id="ARBA00001946"/>
    </source>
</evidence>
<evidence type="ECO:0000256" key="5">
    <source>
        <dbReference type="ARBA" id="ARBA00022842"/>
    </source>
</evidence>
<accession>A0AAV2GYW7</accession>
<keyword evidence="9" id="KW-1185">Reference proteome</keyword>
<comment type="similarity">
    <text evidence="2 7">Belongs to the FPP/GGPP synthase family.</text>
</comment>
<dbReference type="PANTHER" id="PTHR12001:SF69">
    <property type="entry name" value="ALL TRANS-POLYPRENYL-DIPHOSPHATE SYNTHASE PDSS1"/>
    <property type="match status" value="1"/>
</dbReference>
<dbReference type="InterPro" id="IPR008949">
    <property type="entry name" value="Isoprenoid_synthase_dom_sf"/>
</dbReference>
<dbReference type="CDD" id="cd00685">
    <property type="entry name" value="Trans_IPPS_HT"/>
    <property type="match status" value="1"/>
</dbReference>
<dbReference type="EMBL" id="CAXITT010000007">
    <property type="protein sequence ID" value="CAL1526620.1"/>
    <property type="molecule type" value="Genomic_DNA"/>
</dbReference>
<evidence type="ECO:0000256" key="2">
    <source>
        <dbReference type="ARBA" id="ARBA00006706"/>
    </source>
</evidence>
<evidence type="ECO:0000313" key="8">
    <source>
        <dbReference type="EMBL" id="CAL1526620.1"/>
    </source>
</evidence>
<dbReference type="Proteomes" id="UP001497497">
    <property type="component" value="Unassembled WGS sequence"/>
</dbReference>
<dbReference type="GO" id="GO:0004659">
    <property type="term" value="F:prenyltransferase activity"/>
    <property type="evidence" value="ECO:0007669"/>
    <property type="project" value="InterPro"/>
</dbReference>
<dbReference type="SUPFAM" id="SSF48576">
    <property type="entry name" value="Terpenoid synthases"/>
    <property type="match status" value="1"/>
</dbReference>
<keyword evidence="4" id="KW-0479">Metal-binding</keyword>
<comment type="caution">
    <text evidence="8">The sequence shown here is derived from an EMBL/GenBank/DDBJ whole genome shotgun (WGS) entry which is preliminary data.</text>
</comment>
<dbReference type="GO" id="GO:0046872">
    <property type="term" value="F:metal ion binding"/>
    <property type="evidence" value="ECO:0007669"/>
    <property type="project" value="UniProtKB-KW"/>
</dbReference>
<dbReference type="GO" id="GO:0005739">
    <property type="term" value="C:mitochondrion"/>
    <property type="evidence" value="ECO:0007669"/>
    <property type="project" value="TreeGrafter"/>
</dbReference>
<dbReference type="PROSITE" id="PS00444">
    <property type="entry name" value="POLYPRENYL_SYNTHASE_2"/>
    <property type="match status" value="1"/>
</dbReference>
<dbReference type="InterPro" id="IPR033749">
    <property type="entry name" value="Polyprenyl_synt_CS"/>
</dbReference>
<protein>
    <submittedName>
        <fullName evidence="8">Uncharacterized protein</fullName>
    </submittedName>
</protein>
<comment type="cofactor">
    <cofactor evidence="1">
        <name>Mg(2+)</name>
        <dbReference type="ChEBI" id="CHEBI:18420"/>
    </cofactor>
</comment>
<dbReference type="Gene3D" id="1.10.600.10">
    <property type="entry name" value="Farnesyl Diphosphate Synthase"/>
    <property type="match status" value="1"/>
</dbReference>
<keyword evidence="6" id="KW-0414">Isoprene biosynthesis</keyword>
<keyword evidence="5" id="KW-0460">Magnesium</keyword>
<organism evidence="8 9">
    <name type="scientific">Lymnaea stagnalis</name>
    <name type="common">Great pond snail</name>
    <name type="synonym">Helix stagnalis</name>
    <dbReference type="NCBI Taxonomy" id="6523"/>
    <lineage>
        <taxon>Eukaryota</taxon>
        <taxon>Metazoa</taxon>
        <taxon>Spiralia</taxon>
        <taxon>Lophotrochozoa</taxon>
        <taxon>Mollusca</taxon>
        <taxon>Gastropoda</taxon>
        <taxon>Heterobranchia</taxon>
        <taxon>Euthyneura</taxon>
        <taxon>Panpulmonata</taxon>
        <taxon>Hygrophila</taxon>
        <taxon>Lymnaeoidea</taxon>
        <taxon>Lymnaeidae</taxon>
        <taxon>Lymnaea</taxon>
    </lineage>
</organism>
<evidence type="ECO:0000256" key="3">
    <source>
        <dbReference type="ARBA" id="ARBA00022679"/>
    </source>
</evidence>
<reference evidence="8 9" key="1">
    <citation type="submission" date="2024-04" db="EMBL/GenBank/DDBJ databases">
        <authorList>
            <consortium name="Genoscope - CEA"/>
            <person name="William W."/>
        </authorList>
    </citation>
    <scope>NUCLEOTIDE SEQUENCE [LARGE SCALE GENOMIC DNA]</scope>
</reference>